<dbReference type="AlphaFoldDB" id="A0ABD1RYE4"/>
<dbReference type="Proteomes" id="UP001604336">
    <property type="component" value="Unassembled WGS sequence"/>
</dbReference>
<proteinExistence type="predicted"/>
<accession>A0ABD1RYE4</accession>
<name>A0ABD1RYE4_9LAMI</name>
<evidence type="ECO:0000313" key="2">
    <source>
        <dbReference type="Proteomes" id="UP001604336"/>
    </source>
</evidence>
<evidence type="ECO:0008006" key="3">
    <source>
        <dbReference type="Google" id="ProtNLM"/>
    </source>
</evidence>
<sequence length="107" mass="12145">MDTSSFLKLGEGSSLFILVYVDDILITRSDASQVQQLNHSKIFCFIFAKRNGGLFNAATPNLISLFQDKVAYHCQQNIYQLSIKKDEEMRVTFPMQVECVDVPSFLS</sequence>
<protein>
    <recommendedName>
        <fullName evidence="3">Reverse transcriptase Ty1/copia-type domain-containing protein</fullName>
    </recommendedName>
</protein>
<organism evidence="1 2">
    <name type="scientific">Abeliophyllum distichum</name>
    <dbReference type="NCBI Taxonomy" id="126358"/>
    <lineage>
        <taxon>Eukaryota</taxon>
        <taxon>Viridiplantae</taxon>
        <taxon>Streptophyta</taxon>
        <taxon>Embryophyta</taxon>
        <taxon>Tracheophyta</taxon>
        <taxon>Spermatophyta</taxon>
        <taxon>Magnoliopsida</taxon>
        <taxon>eudicotyledons</taxon>
        <taxon>Gunneridae</taxon>
        <taxon>Pentapetalae</taxon>
        <taxon>asterids</taxon>
        <taxon>lamiids</taxon>
        <taxon>Lamiales</taxon>
        <taxon>Oleaceae</taxon>
        <taxon>Forsythieae</taxon>
        <taxon>Abeliophyllum</taxon>
    </lineage>
</organism>
<keyword evidence="2" id="KW-1185">Reference proteome</keyword>
<reference evidence="2" key="1">
    <citation type="submission" date="2024-07" db="EMBL/GenBank/DDBJ databases">
        <title>Two chromosome-level genome assemblies of Korean endemic species Abeliophyllum distichum and Forsythia ovata (Oleaceae).</title>
        <authorList>
            <person name="Jang H."/>
        </authorList>
    </citation>
    <scope>NUCLEOTIDE SEQUENCE [LARGE SCALE GENOMIC DNA]</scope>
</reference>
<dbReference type="EMBL" id="JBFOLK010000008">
    <property type="protein sequence ID" value="KAL2493465.1"/>
    <property type="molecule type" value="Genomic_DNA"/>
</dbReference>
<evidence type="ECO:0000313" key="1">
    <source>
        <dbReference type="EMBL" id="KAL2493465.1"/>
    </source>
</evidence>
<comment type="caution">
    <text evidence="1">The sequence shown here is derived from an EMBL/GenBank/DDBJ whole genome shotgun (WGS) entry which is preliminary data.</text>
</comment>
<gene>
    <name evidence="1" type="ORF">Adt_29093</name>
</gene>